<dbReference type="NCBIfam" id="TIGR03696">
    <property type="entry name" value="Rhs_assc_core"/>
    <property type="match status" value="1"/>
</dbReference>
<sequence>MKRINFFNLVVGLLGIGILILGFNAQEVLADINTVDFFYDGSGQRIYKGVNGGEHTYYISPGVEVVIASDGTTSWRKNYYFSGKLVAVKDNSQGSERVNYTHQDHLGSTSLVTSNTGQVVSQQVYYPYGSTRTLSGTLPTERAYTGQISDTDLTGLYYYNARYYNPQIAKFTQADSQGDALNKYAYVGNNPIIFTDPTGNMVVSDGGGGGLPTRRIPGPLSRPTRGGSKAAVPCTNCHHDPFDSTRVGPAYTSDPEEYMYGRFSLGLSHLYENINFMSLYLNDSEITPFLLFDEWLTGTGPRKRSFIGGDLMTDILRQHSWIDNVRFYIKDQIKEYSDYSINGKSNYSLRGVMGVSNYLADISGNPLRNSNLAVVFLGSYSLEYYITNVDKDSNTIEVIFHAKNKSDLGSLSHVPVIGYTDIWRENVAPFLNNLVKEGPLSKTSQEFWWKETIFIGGE</sequence>
<reference evidence="4 5" key="1">
    <citation type="journal article" date="2016" name="Nat. Commun.">
        <title>Thousands of microbial genomes shed light on interconnected biogeochemical processes in an aquifer system.</title>
        <authorList>
            <person name="Anantharaman K."/>
            <person name="Brown C.T."/>
            <person name="Hug L.A."/>
            <person name="Sharon I."/>
            <person name="Castelle C.J."/>
            <person name="Probst A.J."/>
            <person name="Thomas B.C."/>
            <person name="Singh A."/>
            <person name="Wilkins M.J."/>
            <person name="Karaoz U."/>
            <person name="Brodie E.L."/>
            <person name="Williams K.H."/>
            <person name="Hubbard S.S."/>
            <person name="Banfield J.F."/>
        </authorList>
    </citation>
    <scope>NUCLEOTIDE SEQUENCE [LARGE SCALE GENOMIC DNA]</scope>
</reference>
<accession>A0A1F7Z3V0</accession>
<dbReference type="PANTHER" id="PTHR32305">
    <property type="match status" value="1"/>
</dbReference>
<dbReference type="Gene3D" id="2.180.10.10">
    <property type="entry name" value="RHS repeat-associated core"/>
    <property type="match status" value="1"/>
</dbReference>
<proteinExistence type="predicted"/>
<evidence type="ECO:0000256" key="1">
    <source>
        <dbReference type="ARBA" id="ARBA00022737"/>
    </source>
</evidence>
<evidence type="ECO:0000259" key="3">
    <source>
        <dbReference type="Pfam" id="PF25023"/>
    </source>
</evidence>
<dbReference type="InterPro" id="IPR050708">
    <property type="entry name" value="T6SS_VgrG/RHS"/>
</dbReference>
<evidence type="ECO:0000313" key="4">
    <source>
        <dbReference type="EMBL" id="OGM34104.1"/>
    </source>
</evidence>
<gene>
    <name evidence="4" type="ORF">A3D01_00010</name>
</gene>
<keyword evidence="1" id="KW-0677">Repeat</keyword>
<evidence type="ECO:0000313" key="5">
    <source>
        <dbReference type="Proteomes" id="UP000177169"/>
    </source>
</evidence>
<protein>
    <recommendedName>
        <fullName evidence="3">Teneurin-like YD-shell domain-containing protein</fullName>
    </recommendedName>
</protein>
<feature type="domain" description="Teneurin-like YD-shell" evidence="3">
    <location>
        <begin position="33"/>
        <end position="191"/>
    </location>
</feature>
<comment type="caution">
    <text evidence="4">The sequence shown here is derived from an EMBL/GenBank/DDBJ whole genome shotgun (WGS) entry which is preliminary data.</text>
</comment>
<organism evidence="4 5">
    <name type="scientific">Candidatus Woesebacteria bacterium RIFCSPHIGHO2_02_FULL_39_13</name>
    <dbReference type="NCBI Taxonomy" id="1802505"/>
    <lineage>
        <taxon>Bacteria</taxon>
        <taxon>Candidatus Woeseibacteriota</taxon>
    </lineage>
</organism>
<dbReference type="Pfam" id="PF25023">
    <property type="entry name" value="TEN_YD-shell"/>
    <property type="match status" value="1"/>
</dbReference>
<dbReference type="PANTHER" id="PTHR32305:SF15">
    <property type="entry name" value="PROTEIN RHSA-RELATED"/>
    <property type="match status" value="1"/>
</dbReference>
<dbReference type="EMBL" id="MGGR01000009">
    <property type="protein sequence ID" value="OGM34104.1"/>
    <property type="molecule type" value="Genomic_DNA"/>
</dbReference>
<dbReference type="AlphaFoldDB" id="A0A1F7Z3V0"/>
<evidence type="ECO:0000256" key="2">
    <source>
        <dbReference type="SAM" id="MobiDB-lite"/>
    </source>
</evidence>
<name>A0A1F7Z3V0_9BACT</name>
<dbReference type="STRING" id="1802505.A3D01_00010"/>
<dbReference type="Proteomes" id="UP000177169">
    <property type="component" value="Unassembled WGS sequence"/>
</dbReference>
<feature type="region of interest" description="Disordered" evidence="2">
    <location>
        <begin position="210"/>
        <end position="232"/>
    </location>
</feature>
<dbReference type="InterPro" id="IPR022385">
    <property type="entry name" value="Rhs_assc_core"/>
</dbReference>
<dbReference type="InterPro" id="IPR056823">
    <property type="entry name" value="TEN-like_YD-shell"/>
</dbReference>